<evidence type="ECO:0000256" key="2">
    <source>
        <dbReference type="ARBA" id="ARBA00022801"/>
    </source>
</evidence>
<dbReference type="EMBL" id="NKXS01003607">
    <property type="protein sequence ID" value="PIN09106.1"/>
    <property type="molecule type" value="Genomic_DNA"/>
</dbReference>
<keyword evidence="2" id="KW-0378">Hydrolase</keyword>
<keyword evidence="7" id="KW-1185">Reference proteome</keyword>
<dbReference type="PANTHER" id="PTHR23044">
    <property type="entry name" value="3'-5' EXONUCLEASE ERI1-RELATED"/>
    <property type="match status" value="1"/>
</dbReference>
<evidence type="ECO:0000256" key="3">
    <source>
        <dbReference type="ARBA" id="ARBA00022839"/>
    </source>
</evidence>
<dbReference type="Proteomes" id="UP000231279">
    <property type="component" value="Unassembled WGS sequence"/>
</dbReference>
<dbReference type="SUPFAM" id="SSF53098">
    <property type="entry name" value="Ribonuclease H-like"/>
    <property type="match status" value="1"/>
</dbReference>
<evidence type="ECO:0000313" key="6">
    <source>
        <dbReference type="EMBL" id="PIN09106.1"/>
    </source>
</evidence>
<dbReference type="InterPro" id="IPR012337">
    <property type="entry name" value="RNaseH-like_sf"/>
</dbReference>
<organism evidence="6 7">
    <name type="scientific">Handroanthus impetiginosus</name>
    <dbReference type="NCBI Taxonomy" id="429701"/>
    <lineage>
        <taxon>Eukaryota</taxon>
        <taxon>Viridiplantae</taxon>
        <taxon>Streptophyta</taxon>
        <taxon>Embryophyta</taxon>
        <taxon>Tracheophyta</taxon>
        <taxon>Spermatophyta</taxon>
        <taxon>Magnoliopsida</taxon>
        <taxon>eudicotyledons</taxon>
        <taxon>Gunneridae</taxon>
        <taxon>Pentapetalae</taxon>
        <taxon>asterids</taxon>
        <taxon>lamiids</taxon>
        <taxon>Lamiales</taxon>
        <taxon>Bignoniaceae</taxon>
        <taxon>Crescentiina</taxon>
        <taxon>Tabebuia alliance</taxon>
        <taxon>Handroanthus</taxon>
    </lineage>
</organism>
<comment type="caution">
    <text evidence="6">The sequence shown here is derived from an EMBL/GenBank/DDBJ whole genome shotgun (WGS) entry which is preliminary data.</text>
</comment>
<evidence type="ECO:0000313" key="7">
    <source>
        <dbReference type="Proteomes" id="UP000231279"/>
    </source>
</evidence>
<dbReference type="AlphaFoldDB" id="A0A2G9GUZ4"/>
<feature type="region of interest" description="Disordered" evidence="4">
    <location>
        <begin position="1"/>
        <end position="22"/>
    </location>
</feature>
<gene>
    <name evidence="6" type="ORF">CDL12_18316</name>
</gene>
<dbReference type="CDD" id="cd06133">
    <property type="entry name" value="ERI-1_3'hExo_like"/>
    <property type="match status" value="1"/>
</dbReference>
<dbReference type="Gene3D" id="3.30.420.10">
    <property type="entry name" value="Ribonuclease H-like superfamily/Ribonuclease H"/>
    <property type="match status" value="1"/>
</dbReference>
<dbReference type="InterPro" id="IPR047201">
    <property type="entry name" value="ERI-1_3'hExo-like"/>
</dbReference>
<dbReference type="OrthoDB" id="448399at2759"/>
<proteinExistence type="predicted"/>
<evidence type="ECO:0000259" key="5">
    <source>
        <dbReference type="SMART" id="SM00479"/>
    </source>
</evidence>
<evidence type="ECO:0000256" key="4">
    <source>
        <dbReference type="SAM" id="MobiDB-lite"/>
    </source>
</evidence>
<evidence type="ECO:0000256" key="1">
    <source>
        <dbReference type="ARBA" id="ARBA00022722"/>
    </source>
</evidence>
<reference evidence="7" key="1">
    <citation type="journal article" date="2018" name="Gigascience">
        <title>Genome assembly of the Pink Ipe (Handroanthus impetiginosus, Bignoniaceae), a highly valued, ecologically keystone Neotropical timber forest tree.</title>
        <authorList>
            <person name="Silva-Junior O.B."/>
            <person name="Grattapaglia D."/>
            <person name="Novaes E."/>
            <person name="Collevatti R.G."/>
        </authorList>
    </citation>
    <scope>NUCLEOTIDE SEQUENCE [LARGE SCALE GENOMIC DNA]</scope>
    <source>
        <strain evidence="7">cv. UFG-1</strain>
    </source>
</reference>
<dbReference type="GO" id="GO:0000175">
    <property type="term" value="F:3'-5'-RNA exonuclease activity"/>
    <property type="evidence" value="ECO:0007669"/>
    <property type="project" value="InterPro"/>
</dbReference>
<protein>
    <submittedName>
        <fullName evidence="6">Putative exonuclease</fullName>
    </submittedName>
</protein>
<dbReference type="STRING" id="429701.A0A2G9GUZ4"/>
<keyword evidence="1" id="KW-0540">Nuclease</keyword>
<sequence length="284" mass="32346">MDEEGSPSSNLNSSLNPAAVPYHPLRNSSSSVNFASQNPYYSNPNLARNNEFPQRYHHHHHHHHHHPYGHNQNFQDFDKFVVMDFEATCDEGKRINPIQEIIEFPSVIVDGRTGQLEDCFQTYVRPTINGVLTDYCKDLTGIQQTQVDKGVSLSVALDEHDKWLESKGIKNSKFSVVTWGDWDCRTMLESECRHKNIPKAPYFNRWINLKVPYSVVFGGAKTSNLEVAVENAGLTWEGRPHCGLDDAKNTARLLALIMQKGFKLSFTRELHTDSLHLPENIFNG</sequence>
<dbReference type="InterPro" id="IPR051274">
    <property type="entry name" value="3-5_Exoribonuclease"/>
</dbReference>
<feature type="domain" description="Exonuclease" evidence="5">
    <location>
        <begin position="79"/>
        <end position="263"/>
    </location>
</feature>
<accession>A0A2G9GUZ4</accession>
<dbReference type="SMART" id="SM00479">
    <property type="entry name" value="EXOIII"/>
    <property type="match status" value="1"/>
</dbReference>
<dbReference type="Pfam" id="PF00929">
    <property type="entry name" value="RNase_T"/>
    <property type="match status" value="1"/>
</dbReference>
<dbReference type="GO" id="GO:0003676">
    <property type="term" value="F:nucleic acid binding"/>
    <property type="evidence" value="ECO:0007669"/>
    <property type="project" value="InterPro"/>
</dbReference>
<dbReference type="InterPro" id="IPR036397">
    <property type="entry name" value="RNaseH_sf"/>
</dbReference>
<name>A0A2G9GUZ4_9LAMI</name>
<keyword evidence="3 6" id="KW-0269">Exonuclease</keyword>
<feature type="compositionally biased region" description="Low complexity" evidence="4">
    <location>
        <begin position="1"/>
        <end position="17"/>
    </location>
</feature>
<dbReference type="InterPro" id="IPR013520">
    <property type="entry name" value="Ribonucl_H"/>
</dbReference>
<dbReference type="PANTHER" id="PTHR23044:SF61">
    <property type="entry name" value="3'-5' EXORIBONUCLEASE 1-RELATED"/>
    <property type="match status" value="1"/>
</dbReference>